<evidence type="ECO:0000256" key="4">
    <source>
        <dbReference type="ARBA" id="ARBA00022989"/>
    </source>
</evidence>
<feature type="transmembrane region" description="Helical" evidence="7">
    <location>
        <begin position="408"/>
        <end position="430"/>
    </location>
</feature>
<comment type="similarity">
    <text evidence="6">Belongs to the ABC-4 integral membrane protein family.</text>
</comment>
<dbReference type="KEGG" id="snw:BBN63_19670"/>
<dbReference type="OrthoDB" id="3223244at2"/>
<gene>
    <name evidence="9" type="ORF">BBN63_19670</name>
</gene>
<evidence type="ECO:0000256" key="1">
    <source>
        <dbReference type="ARBA" id="ARBA00004651"/>
    </source>
</evidence>
<feature type="transmembrane region" description="Helical" evidence="7">
    <location>
        <begin position="147"/>
        <end position="170"/>
    </location>
</feature>
<evidence type="ECO:0000256" key="6">
    <source>
        <dbReference type="ARBA" id="ARBA00038076"/>
    </source>
</evidence>
<accession>A0A1U9QWR3</accession>
<evidence type="ECO:0000256" key="7">
    <source>
        <dbReference type="SAM" id="Phobius"/>
    </source>
</evidence>
<feature type="transmembrane region" description="Helical" evidence="7">
    <location>
        <begin position="276"/>
        <end position="297"/>
    </location>
</feature>
<feature type="transmembrane region" description="Helical" evidence="7">
    <location>
        <begin position="216"/>
        <end position="236"/>
    </location>
</feature>
<dbReference type="GO" id="GO:0005886">
    <property type="term" value="C:plasma membrane"/>
    <property type="evidence" value="ECO:0007669"/>
    <property type="project" value="UniProtKB-SubCell"/>
</dbReference>
<dbReference type="InterPro" id="IPR050250">
    <property type="entry name" value="Macrolide_Exporter_MacB"/>
</dbReference>
<dbReference type="Proteomes" id="UP000189677">
    <property type="component" value="Chromosome"/>
</dbReference>
<dbReference type="PANTHER" id="PTHR30572:SF4">
    <property type="entry name" value="ABC TRANSPORTER PERMEASE YTRF"/>
    <property type="match status" value="1"/>
</dbReference>
<feature type="transmembrane region" description="Helical" evidence="7">
    <location>
        <begin position="103"/>
        <end position="127"/>
    </location>
</feature>
<feature type="transmembrane region" description="Helical" evidence="7">
    <location>
        <begin position="372"/>
        <end position="396"/>
    </location>
</feature>
<name>A0A1U9QWR3_STRNV</name>
<dbReference type="RefSeq" id="WP_078076697.1">
    <property type="nucleotide sequence ID" value="NZ_CP018047.1"/>
</dbReference>
<keyword evidence="5 7" id="KW-0472">Membrane</keyword>
<feature type="transmembrane region" description="Helical" evidence="7">
    <location>
        <begin position="318"/>
        <end position="340"/>
    </location>
</feature>
<proteinExistence type="inferred from homology"/>
<feature type="transmembrane region" description="Helical" evidence="7">
    <location>
        <begin position="243"/>
        <end position="264"/>
    </location>
</feature>
<evidence type="ECO:0000256" key="2">
    <source>
        <dbReference type="ARBA" id="ARBA00022475"/>
    </source>
</evidence>
<organism evidence="9 10">
    <name type="scientific">Streptomyces niveus</name>
    <name type="common">Streptomyces spheroides</name>
    <dbReference type="NCBI Taxonomy" id="193462"/>
    <lineage>
        <taxon>Bacteria</taxon>
        <taxon>Bacillati</taxon>
        <taxon>Actinomycetota</taxon>
        <taxon>Actinomycetes</taxon>
        <taxon>Kitasatosporales</taxon>
        <taxon>Streptomycetaceae</taxon>
        <taxon>Streptomyces</taxon>
    </lineage>
</organism>
<feature type="domain" description="ABC3 transporter permease C-terminal" evidence="8">
    <location>
        <begin position="62"/>
        <end position="177"/>
    </location>
</feature>
<dbReference type="InterPro" id="IPR003838">
    <property type="entry name" value="ABC3_permease_C"/>
</dbReference>
<dbReference type="AlphaFoldDB" id="A0A1U9QWR3"/>
<keyword evidence="4 7" id="KW-1133">Transmembrane helix</keyword>
<dbReference type="Pfam" id="PF02687">
    <property type="entry name" value="FtsX"/>
    <property type="match status" value="2"/>
</dbReference>
<protein>
    <submittedName>
        <fullName evidence="9">Transporter</fullName>
    </submittedName>
</protein>
<keyword evidence="3 7" id="KW-0812">Transmembrane</keyword>
<dbReference type="GO" id="GO:0022857">
    <property type="term" value="F:transmembrane transporter activity"/>
    <property type="evidence" value="ECO:0007669"/>
    <property type="project" value="TreeGrafter"/>
</dbReference>
<keyword evidence="2" id="KW-1003">Cell membrane</keyword>
<evidence type="ECO:0000256" key="3">
    <source>
        <dbReference type="ARBA" id="ARBA00022692"/>
    </source>
</evidence>
<sequence length="445" mass="45974">MFTLAMSSIRRRPGRFIATLLSTFLGAAVIMTFSSMHDTAAAPGVDSLSKEPITVAANVVGGYGALLVFFAIASTLTVNVRQRGEEIALLRRSGATPAQIKRMVVVEAAAVGIIGTLLAIVPAMIGGEQLLNVFKDTGQVADSVDHVFGPIALSFGAAITLLASVGAAFLAVRRAAREAAGGRKSRGRAKLFAGFAALLLGVGAVGSTFAMDKTDVALMAAPGYGAILLAAGFAILSPALLRLLLGALSGPLTLLAGASGYLTVHNMRQRATQLSSVLMPLILFISIASAIFYMQIIENDAAKAAGLTRSSDDKSIQTLNFVIAGIIVIFACIMLVNSLYAATTYRTREFGQQRLSGATPGQVLGMIGLESFILTVFGVFFATLSALAGIVSFSIVRTDTAVPDQSLTIWLAVVGIGAAATILTSVGTAYRGLRTPAVEAVTLAA</sequence>
<comment type="subcellular location">
    <subcellularLocation>
        <location evidence="1">Cell membrane</location>
        <topology evidence="1">Multi-pass membrane protein</topology>
    </subcellularLocation>
</comment>
<evidence type="ECO:0000313" key="10">
    <source>
        <dbReference type="Proteomes" id="UP000189677"/>
    </source>
</evidence>
<dbReference type="PANTHER" id="PTHR30572">
    <property type="entry name" value="MEMBRANE COMPONENT OF TRANSPORTER-RELATED"/>
    <property type="match status" value="1"/>
</dbReference>
<feature type="domain" description="ABC3 transporter permease C-terminal" evidence="8">
    <location>
        <begin position="322"/>
        <end position="435"/>
    </location>
</feature>
<feature type="transmembrane region" description="Helical" evidence="7">
    <location>
        <begin position="63"/>
        <end position="82"/>
    </location>
</feature>
<evidence type="ECO:0000313" key="9">
    <source>
        <dbReference type="EMBL" id="AQU68105.1"/>
    </source>
</evidence>
<reference evidence="9 10" key="1">
    <citation type="submission" date="2016-11" db="EMBL/GenBank/DDBJ databases">
        <title>Complete genome sequence of Streptomyces niveus SCSIO 3406.</title>
        <authorList>
            <person name="Zhu Q."/>
            <person name="Cheng W."/>
            <person name="Song Y."/>
            <person name="Li Q."/>
            <person name="Ju J."/>
        </authorList>
    </citation>
    <scope>NUCLEOTIDE SEQUENCE [LARGE SCALE GENOMIC DNA]</scope>
    <source>
        <strain evidence="9 10">SCSIO 3406</strain>
    </source>
</reference>
<feature type="transmembrane region" description="Helical" evidence="7">
    <location>
        <begin position="191"/>
        <end position="210"/>
    </location>
</feature>
<dbReference type="EMBL" id="CP018047">
    <property type="protein sequence ID" value="AQU68105.1"/>
    <property type="molecule type" value="Genomic_DNA"/>
</dbReference>
<keyword evidence="10" id="KW-1185">Reference proteome</keyword>
<evidence type="ECO:0000256" key="5">
    <source>
        <dbReference type="ARBA" id="ARBA00023136"/>
    </source>
</evidence>
<evidence type="ECO:0000259" key="8">
    <source>
        <dbReference type="Pfam" id="PF02687"/>
    </source>
</evidence>